<reference evidence="1 2" key="1">
    <citation type="submission" date="2014-04" db="EMBL/GenBank/DDBJ databases">
        <authorList>
            <consortium name="DOE Joint Genome Institute"/>
            <person name="Kuo A."/>
            <person name="Girlanda M."/>
            <person name="Perotto S."/>
            <person name="Kohler A."/>
            <person name="Nagy L.G."/>
            <person name="Floudas D."/>
            <person name="Copeland A."/>
            <person name="Barry K.W."/>
            <person name="Cichocki N."/>
            <person name="Veneault-Fourrey C."/>
            <person name="LaButti K."/>
            <person name="Lindquist E.A."/>
            <person name="Lipzen A."/>
            <person name="Lundell T."/>
            <person name="Morin E."/>
            <person name="Murat C."/>
            <person name="Sun H."/>
            <person name="Tunlid A."/>
            <person name="Henrissat B."/>
            <person name="Grigoriev I.V."/>
            <person name="Hibbett D.S."/>
            <person name="Martin F."/>
            <person name="Nordberg H.P."/>
            <person name="Cantor M.N."/>
            <person name="Hua S.X."/>
        </authorList>
    </citation>
    <scope>NUCLEOTIDE SEQUENCE [LARGE SCALE GENOMIC DNA]</scope>
    <source>
        <strain evidence="1 2">MUT 4182</strain>
    </source>
</reference>
<sequence length="73" mass="7714">MSVALRLYLHQDDAEASKAAPGIIEEIMEGGGAVVSSIVDAQCVILSEPNEKNAIKLQRLLASETRHIPGNGS</sequence>
<evidence type="ECO:0000313" key="2">
    <source>
        <dbReference type="Proteomes" id="UP000054248"/>
    </source>
</evidence>
<reference evidence="2" key="2">
    <citation type="submission" date="2015-01" db="EMBL/GenBank/DDBJ databases">
        <title>Evolutionary Origins and Diversification of the Mycorrhizal Mutualists.</title>
        <authorList>
            <consortium name="DOE Joint Genome Institute"/>
            <consortium name="Mycorrhizal Genomics Consortium"/>
            <person name="Kohler A."/>
            <person name="Kuo A."/>
            <person name="Nagy L.G."/>
            <person name="Floudas D."/>
            <person name="Copeland A."/>
            <person name="Barry K.W."/>
            <person name="Cichocki N."/>
            <person name="Veneault-Fourrey C."/>
            <person name="LaButti K."/>
            <person name="Lindquist E.A."/>
            <person name="Lipzen A."/>
            <person name="Lundell T."/>
            <person name="Morin E."/>
            <person name="Murat C."/>
            <person name="Riley R."/>
            <person name="Ohm R."/>
            <person name="Sun H."/>
            <person name="Tunlid A."/>
            <person name="Henrissat B."/>
            <person name="Grigoriev I.V."/>
            <person name="Hibbett D.S."/>
            <person name="Martin F."/>
        </authorList>
    </citation>
    <scope>NUCLEOTIDE SEQUENCE [LARGE SCALE GENOMIC DNA]</scope>
    <source>
        <strain evidence="2">MUT 4182</strain>
    </source>
</reference>
<keyword evidence="2" id="KW-1185">Reference proteome</keyword>
<dbReference type="EMBL" id="KN823023">
    <property type="protein sequence ID" value="KIO26515.1"/>
    <property type="molecule type" value="Genomic_DNA"/>
</dbReference>
<dbReference type="HOGENOM" id="CLU_2706635_0_0_1"/>
<gene>
    <name evidence="1" type="ORF">M407DRAFT_24235</name>
</gene>
<name>A0A0C3Q977_9AGAM</name>
<dbReference type="Proteomes" id="UP000054248">
    <property type="component" value="Unassembled WGS sequence"/>
</dbReference>
<protein>
    <submittedName>
        <fullName evidence="1">Uncharacterized protein</fullName>
    </submittedName>
</protein>
<organism evidence="1 2">
    <name type="scientific">Tulasnella calospora MUT 4182</name>
    <dbReference type="NCBI Taxonomy" id="1051891"/>
    <lineage>
        <taxon>Eukaryota</taxon>
        <taxon>Fungi</taxon>
        <taxon>Dikarya</taxon>
        <taxon>Basidiomycota</taxon>
        <taxon>Agaricomycotina</taxon>
        <taxon>Agaricomycetes</taxon>
        <taxon>Cantharellales</taxon>
        <taxon>Tulasnellaceae</taxon>
        <taxon>Tulasnella</taxon>
    </lineage>
</organism>
<dbReference type="OrthoDB" id="10565534at2759"/>
<evidence type="ECO:0000313" key="1">
    <source>
        <dbReference type="EMBL" id="KIO26515.1"/>
    </source>
</evidence>
<accession>A0A0C3Q977</accession>
<proteinExistence type="predicted"/>
<dbReference type="AlphaFoldDB" id="A0A0C3Q977"/>